<evidence type="ECO:0000256" key="3">
    <source>
        <dbReference type="RuleBase" id="RU003479"/>
    </source>
</evidence>
<sequence length="130" mass="14098">MAFSLAQQRASARLSSHQQRPARQLHIRAALTAEKAGLDINKMEPMHDRVLIKPFEDEPKTAAGILLPKGPPKSNSDAHFGEVLAIGADVTLPLAVGDKVVFQKYAMAEVEVPDGDILFVAEKSIMGKLE</sequence>
<keyword evidence="5" id="KW-1185">Reference proteome</keyword>
<dbReference type="Gene3D" id="2.30.33.40">
    <property type="entry name" value="GroES chaperonin"/>
    <property type="match status" value="1"/>
</dbReference>
<dbReference type="SUPFAM" id="SSF50129">
    <property type="entry name" value="GroES-like"/>
    <property type="match status" value="1"/>
</dbReference>
<dbReference type="AlphaFoldDB" id="A0A383V7P5"/>
<evidence type="ECO:0000313" key="5">
    <source>
        <dbReference type="Proteomes" id="UP000256970"/>
    </source>
</evidence>
<evidence type="ECO:0000313" key="4">
    <source>
        <dbReference type="EMBL" id="SZX60366.1"/>
    </source>
</evidence>
<dbReference type="GO" id="GO:0051087">
    <property type="term" value="F:protein-folding chaperone binding"/>
    <property type="evidence" value="ECO:0007669"/>
    <property type="project" value="TreeGrafter"/>
</dbReference>
<dbReference type="GO" id="GO:0051082">
    <property type="term" value="F:unfolded protein binding"/>
    <property type="evidence" value="ECO:0007669"/>
    <property type="project" value="TreeGrafter"/>
</dbReference>
<evidence type="ECO:0000256" key="1">
    <source>
        <dbReference type="ARBA" id="ARBA00006975"/>
    </source>
</evidence>
<dbReference type="GO" id="GO:0009507">
    <property type="term" value="C:chloroplast"/>
    <property type="evidence" value="ECO:0007669"/>
    <property type="project" value="TreeGrafter"/>
</dbReference>
<keyword evidence="2 3" id="KW-0143">Chaperone</keyword>
<dbReference type="InterPro" id="IPR037124">
    <property type="entry name" value="Chaperonin_GroES_sf"/>
</dbReference>
<dbReference type="GO" id="GO:0005739">
    <property type="term" value="C:mitochondrion"/>
    <property type="evidence" value="ECO:0007669"/>
    <property type="project" value="TreeGrafter"/>
</dbReference>
<gene>
    <name evidence="4" type="ORF">BQ4739_LOCUS920</name>
</gene>
<dbReference type="Proteomes" id="UP000256970">
    <property type="component" value="Unassembled WGS sequence"/>
</dbReference>
<name>A0A383V7P5_TETOB</name>
<dbReference type="GO" id="GO:0044183">
    <property type="term" value="F:protein folding chaperone"/>
    <property type="evidence" value="ECO:0007669"/>
    <property type="project" value="InterPro"/>
</dbReference>
<dbReference type="InterPro" id="IPR011032">
    <property type="entry name" value="GroES-like_sf"/>
</dbReference>
<dbReference type="EMBL" id="FNXT01000059">
    <property type="protein sequence ID" value="SZX60366.1"/>
    <property type="molecule type" value="Genomic_DNA"/>
</dbReference>
<dbReference type="PANTHER" id="PTHR10772">
    <property type="entry name" value="10 KDA HEAT SHOCK PROTEIN"/>
    <property type="match status" value="1"/>
</dbReference>
<evidence type="ECO:0000256" key="2">
    <source>
        <dbReference type="ARBA" id="ARBA00023186"/>
    </source>
</evidence>
<dbReference type="OrthoDB" id="184876at2759"/>
<protein>
    <submittedName>
        <fullName evidence="4">Uncharacterized protein</fullName>
    </submittedName>
</protein>
<dbReference type="GO" id="GO:0005524">
    <property type="term" value="F:ATP binding"/>
    <property type="evidence" value="ECO:0007669"/>
    <property type="project" value="InterPro"/>
</dbReference>
<comment type="similarity">
    <text evidence="1 3">Belongs to the GroES chaperonin family.</text>
</comment>
<proteinExistence type="inferred from homology"/>
<dbReference type="PANTHER" id="PTHR10772:SF63">
    <property type="entry name" value="20 KDA CHAPERONIN, CHLOROPLASTIC"/>
    <property type="match status" value="1"/>
</dbReference>
<dbReference type="GO" id="GO:0046872">
    <property type="term" value="F:metal ion binding"/>
    <property type="evidence" value="ECO:0007669"/>
    <property type="project" value="TreeGrafter"/>
</dbReference>
<dbReference type="CDD" id="cd00320">
    <property type="entry name" value="cpn10"/>
    <property type="match status" value="1"/>
</dbReference>
<organism evidence="4 5">
    <name type="scientific">Tetradesmus obliquus</name>
    <name type="common">Green alga</name>
    <name type="synonym">Acutodesmus obliquus</name>
    <dbReference type="NCBI Taxonomy" id="3088"/>
    <lineage>
        <taxon>Eukaryota</taxon>
        <taxon>Viridiplantae</taxon>
        <taxon>Chlorophyta</taxon>
        <taxon>core chlorophytes</taxon>
        <taxon>Chlorophyceae</taxon>
        <taxon>CS clade</taxon>
        <taxon>Sphaeropleales</taxon>
        <taxon>Scenedesmaceae</taxon>
        <taxon>Tetradesmus</taxon>
    </lineage>
</organism>
<reference evidence="4 5" key="1">
    <citation type="submission" date="2016-10" db="EMBL/GenBank/DDBJ databases">
        <authorList>
            <person name="Cai Z."/>
        </authorList>
    </citation>
    <scope>NUCLEOTIDE SEQUENCE [LARGE SCALE GENOMIC DNA]</scope>
</reference>
<dbReference type="Pfam" id="PF00166">
    <property type="entry name" value="Cpn10"/>
    <property type="match status" value="1"/>
</dbReference>
<accession>A0A383V7P5</accession>
<dbReference type="InterPro" id="IPR020818">
    <property type="entry name" value="Chaperonin_GroES"/>
</dbReference>
<dbReference type="STRING" id="3088.A0A383V7P5"/>
<dbReference type="SMART" id="SM00883">
    <property type="entry name" value="Cpn10"/>
    <property type="match status" value="1"/>
</dbReference>
<dbReference type="PRINTS" id="PR00297">
    <property type="entry name" value="CHAPERONIN10"/>
</dbReference>